<organism evidence="2 3">
    <name type="scientific">Geoalkalibacter subterraneus</name>
    <dbReference type="NCBI Taxonomy" id="483547"/>
    <lineage>
        <taxon>Bacteria</taxon>
        <taxon>Pseudomonadati</taxon>
        <taxon>Thermodesulfobacteriota</taxon>
        <taxon>Desulfuromonadia</taxon>
        <taxon>Desulfuromonadales</taxon>
        <taxon>Geoalkalibacteraceae</taxon>
        <taxon>Geoalkalibacter</taxon>
    </lineage>
</organism>
<dbReference type="EMBL" id="CP010311">
    <property type="protein sequence ID" value="AJF07493.1"/>
    <property type="molecule type" value="Genomic_DNA"/>
</dbReference>
<dbReference type="KEGG" id="gsb:GSUB_14370"/>
<dbReference type="AlphaFoldDB" id="A0A0B5FJF3"/>
<dbReference type="Proteomes" id="UP000035036">
    <property type="component" value="Chromosome"/>
</dbReference>
<dbReference type="RefSeq" id="WP_040201402.1">
    <property type="nucleotide sequence ID" value="NZ_CP010311.1"/>
</dbReference>
<accession>A0A0B5FJF3</accession>
<reference evidence="2 3" key="1">
    <citation type="journal article" date="2015" name="Genome Announc.">
        <title>Genomes of Geoalkalibacter ferrihydriticus Z-0531T and Geoalkalibacter subterraneus Red1T, Two Haloalkaliphilic Metal-Reducing Deltaproteobacteria.</title>
        <authorList>
            <person name="Badalamenti J.P."/>
            <person name="Krajmalnik-Brown R."/>
            <person name="Torres C.I."/>
            <person name="Bond D.R."/>
        </authorList>
    </citation>
    <scope>NUCLEOTIDE SEQUENCE [LARGE SCALE GENOMIC DNA]</scope>
    <source>
        <strain evidence="2 3">Red1</strain>
    </source>
</reference>
<gene>
    <name evidence="2" type="ORF">GSUB_14370</name>
</gene>
<protein>
    <recommendedName>
        <fullName evidence="1">Type 4 fimbrial biogenesis protein PilX N-terminal domain-containing protein</fullName>
    </recommendedName>
</protein>
<evidence type="ECO:0000259" key="1">
    <source>
        <dbReference type="Pfam" id="PF14341"/>
    </source>
</evidence>
<evidence type="ECO:0000313" key="2">
    <source>
        <dbReference type="EMBL" id="AJF07493.1"/>
    </source>
</evidence>
<proteinExistence type="predicted"/>
<sequence length="165" mass="17821">MQTPPSQIFNQKGAALLTAIMILASLTLLGLASVSGGLVELAIARNNAAHNQAFYQAENGWRHAAAWLAEHPDAPREDLGSRTVTDPWDQAFVPELAEEPEPVLSEEGRPLFSAAIVYDGMSRPPLFSDNVRALRYRIQAKGMGPAQAVAGIEVQLHRLIPAPGY</sequence>
<evidence type="ECO:0000313" key="3">
    <source>
        <dbReference type="Proteomes" id="UP000035036"/>
    </source>
</evidence>
<dbReference type="STRING" id="483547.GSUB_14370"/>
<feature type="domain" description="Type 4 fimbrial biogenesis protein PilX N-terminal" evidence="1">
    <location>
        <begin position="12"/>
        <end position="62"/>
    </location>
</feature>
<dbReference type="Pfam" id="PF14341">
    <property type="entry name" value="PilX_N"/>
    <property type="match status" value="1"/>
</dbReference>
<keyword evidence="3" id="KW-1185">Reference proteome</keyword>
<dbReference type="HOGENOM" id="CLU_1608492_0_0_7"/>
<name>A0A0B5FJF3_9BACT</name>
<dbReference type="InterPro" id="IPR025746">
    <property type="entry name" value="PilX_N_dom"/>
</dbReference>